<proteinExistence type="predicted"/>
<dbReference type="EMBL" id="JABSTQ010008495">
    <property type="protein sequence ID" value="KAG0434448.1"/>
    <property type="molecule type" value="Genomic_DNA"/>
</dbReference>
<keyword evidence="2" id="KW-1185">Reference proteome</keyword>
<reference evidence="1 2" key="1">
    <citation type="journal article" date="2020" name="Cell">
        <title>Large-Scale Comparative Analyses of Tick Genomes Elucidate Their Genetic Diversity and Vector Capacities.</title>
        <authorList>
            <consortium name="Tick Genome and Microbiome Consortium (TIGMIC)"/>
            <person name="Jia N."/>
            <person name="Wang J."/>
            <person name="Shi W."/>
            <person name="Du L."/>
            <person name="Sun Y."/>
            <person name="Zhan W."/>
            <person name="Jiang J.F."/>
            <person name="Wang Q."/>
            <person name="Zhang B."/>
            <person name="Ji P."/>
            <person name="Bell-Sakyi L."/>
            <person name="Cui X.M."/>
            <person name="Yuan T.T."/>
            <person name="Jiang B.G."/>
            <person name="Yang W.F."/>
            <person name="Lam T.T."/>
            <person name="Chang Q.C."/>
            <person name="Ding S.J."/>
            <person name="Wang X.J."/>
            <person name="Zhu J.G."/>
            <person name="Ruan X.D."/>
            <person name="Zhao L."/>
            <person name="Wei J.T."/>
            <person name="Ye R.Z."/>
            <person name="Que T.C."/>
            <person name="Du C.H."/>
            <person name="Zhou Y.H."/>
            <person name="Cheng J.X."/>
            <person name="Dai P.F."/>
            <person name="Guo W.B."/>
            <person name="Han X.H."/>
            <person name="Huang E.J."/>
            <person name="Li L.F."/>
            <person name="Wei W."/>
            <person name="Gao Y.C."/>
            <person name="Liu J.Z."/>
            <person name="Shao H.Z."/>
            <person name="Wang X."/>
            <person name="Wang C.C."/>
            <person name="Yang T.C."/>
            <person name="Huo Q.B."/>
            <person name="Li W."/>
            <person name="Chen H.Y."/>
            <person name="Chen S.E."/>
            <person name="Zhou L.G."/>
            <person name="Ni X.B."/>
            <person name="Tian J.H."/>
            <person name="Sheng Y."/>
            <person name="Liu T."/>
            <person name="Pan Y.S."/>
            <person name="Xia L.Y."/>
            <person name="Li J."/>
            <person name="Zhao F."/>
            <person name="Cao W.C."/>
        </authorList>
    </citation>
    <scope>NUCLEOTIDE SEQUENCE [LARGE SCALE GENOMIC DNA]</scope>
    <source>
        <strain evidence="1">Iper-2018</strain>
    </source>
</reference>
<sequence length="72" mass="7789">RCRFLSFPLPGNLLSLGNSTGRCSEITWWLGDATPTDLLGEGRTASLLHAFEDALSGATERTNCPHEDTHCA</sequence>
<protein>
    <submittedName>
        <fullName evidence="1">Uncharacterized protein</fullName>
    </submittedName>
</protein>
<accession>A0AC60QJ42</accession>
<organism evidence="1 2">
    <name type="scientific">Ixodes persulcatus</name>
    <name type="common">Taiga tick</name>
    <dbReference type="NCBI Taxonomy" id="34615"/>
    <lineage>
        <taxon>Eukaryota</taxon>
        <taxon>Metazoa</taxon>
        <taxon>Ecdysozoa</taxon>
        <taxon>Arthropoda</taxon>
        <taxon>Chelicerata</taxon>
        <taxon>Arachnida</taxon>
        <taxon>Acari</taxon>
        <taxon>Parasitiformes</taxon>
        <taxon>Ixodida</taxon>
        <taxon>Ixodoidea</taxon>
        <taxon>Ixodidae</taxon>
        <taxon>Ixodinae</taxon>
        <taxon>Ixodes</taxon>
    </lineage>
</organism>
<dbReference type="Proteomes" id="UP000805193">
    <property type="component" value="Unassembled WGS sequence"/>
</dbReference>
<evidence type="ECO:0000313" key="2">
    <source>
        <dbReference type="Proteomes" id="UP000805193"/>
    </source>
</evidence>
<comment type="caution">
    <text evidence="1">The sequence shown here is derived from an EMBL/GenBank/DDBJ whole genome shotgun (WGS) entry which is preliminary data.</text>
</comment>
<name>A0AC60QJ42_IXOPE</name>
<gene>
    <name evidence="1" type="ORF">HPB47_019102</name>
</gene>
<feature type="non-terminal residue" evidence="1">
    <location>
        <position position="1"/>
    </location>
</feature>
<evidence type="ECO:0000313" key="1">
    <source>
        <dbReference type="EMBL" id="KAG0434448.1"/>
    </source>
</evidence>